<organism evidence="8 9">
    <name type="scientific">Methylophaga nitratireducenticrescens</name>
    <dbReference type="NCBI Taxonomy" id="754476"/>
    <lineage>
        <taxon>Bacteria</taxon>
        <taxon>Pseudomonadati</taxon>
        <taxon>Pseudomonadota</taxon>
        <taxon>Gammaproteobacteria</taxon>
        <taxon>Thiotrichales</taxon>
        <taxon>Piscirickettsiaceae</taxon>
        <taxon>Methylophaga</taxon>
    </lineage>
</organism>
<dbReference type="PATRIC" id="fig|754476.3.peg.2355"/>
<dbReference type="Gene3D" id="2.60.120.10">
    <property type="entry name" value="Jelly Rolls"/>
    <property type="match status" value="1"/>
</dbReference>
<dbReference type="PANTHER" id="PTHR21047:SF2">
    <property type="entry name" value="THYMIDINE DIPHOSPHO-4-KETO-RHAMNOSE 3,5-EPIMERASE"/>
    <property type="match status" value="1"/>
</dbReference>
<evidence type="ECO:0000256" key="7">
    <source>
        <dbReference type="ARBA" id="ARBA00033311"/>
    </source>
</evidence>
<dbReference type="CDD" id="cd00438">
    <property type="entry name" value="cupin_RmlC"/>
    <property type="match status" value="1"/>
</dbReference>
<dbReference type="GO" id="GO:0000271">
    <property type="term" value="P:polysaccharide biosynthetic process"/>
    <property type="evidence" value="ECO:0007669"/>
    <property type="project" value="TreeGrafter"/>
</dbReference>
<dbReference type="GO" id="GO:0019305">
    <property type="term" value="P:dTDP-rhamnose biosynthetic process"/>
    <property type="evidence" value="ECO:0007669"/>
    <property type="project" value="TreeGrafter"/>
</dbReference>
<accession>I1XLC3</accession>
<dbReference type="InterPro" id="IPR011051">
    <property type="entry name" value="RmlC_Cupin_sf"/>
</dbReference>
<dbReference type="InterPro" id="IPR014710">
    <property type="entry name" value="RmlC-like_jellyroll"/>
</dbReference>
<evidence type="ECO:0000256" key="1">
    <source>
        <dbReference type="ARBA" id="ARBA00001298"/>
    </source>
</evidence>
<evidence type="ECO:0000256" key="4">
    <source>
        <dbReference type="ARBA" id="ARBA00019595"/>
    </source>
</evidence>
<dbReference type="eggNOG" id="COG1898">
    <property type="taxonomic scope" value="Bacteria"/>
</dbReference>
<dbReference type="OrthoDB" id="9800680at2"/>
<evidence type="ECO:0000256" key="5">
    <source>
        <dbReference type="ARBA" id="ARBA00029758"/>
    </source>
</evidence>
<dbReference type="KEGG" id="mej:Q7A_2392"/>
<dbReference type="EMBL" id="CP003390">
    <property type="protein sequence ID" value="AFI85192.1"/>
    <property type="molecule type" value="Genomic_DNA"/>
</dbReference>
<dbReference type="SUPFAM" id="SSF51182">
    <property type="entry name" value="RmlC-like cupins"/>
    <property type="match status" value="1"/>
</dbReference>
<evidence type="ECO:0000313" key="8">
    <source>
        <dbReference type="EMBL" id="AFI85192.1"/>
    </source>
</evidence>
<comment type="function">
    <text evidence="2">Catalyzes the epimerization of the C3' and C5'positions of dTDP-6-deoxy-D-xylo-4-hexulose, forming dTDP-6-deoxy-L-lyxo-4-hexulose.</text>
</comment>
<dbReference type="EC" id="5.1.3.13" evidence="3"/>
<dbReference type="InterPro" id="IPR000888">
    <property type="entry name" value="RmlC-like"/>
</dbReference>
<dbReference type="GO" id="GO:0005829">
    <property type="term" value="C:cytosol"/>
    <property type="evidence" value="ECO:0007669"/>
    <property type="project" value="TreeGrafter"/>
</dbReference>
<name>I1XLC3_METNJ</name>
<dbReference type="HOGENOM" id="CLU_090940_1_1_6"/>
<protein>
    <recommendedName>
        <fullName evidence="4">dTDP-4-dehydrorhamnose 3,5-epimerase</fullName>
        <ecNumber evidence="3">5.1.3.13</ecNumber>
    </recommendedName>
    <alternativeName>
        <fullName evidence="6">Thymidine diphospho-4-keto-rhamnose 3,5-epimerase</fullName>
    </alternativeName>
    <alternativeName>
        <fullName evidence="5">dTDP-4-keto-6-deoxyglucose 3,5-epimerase</fullName>
    </alternativeName>
    <alternativeName>
        <fullName evidence="7">dTDP-6-deoxy-D-xylo-4-hexulose 3,5-epimerase</fullName>
    </alternativeName>
</protein>
<evidence type="ECO:0000256" key="3">
    <source>
        <dbReference type="ARBA" id="ARBA00012098"/>
    </source>
</evidence>
<dbReference type="STRING" id="754476.Q7A_2392"/>
<gene>
    <name evidence="8" type="ordered locus">Q7A_2392</name>
</gene>
<proteinExistence type="predicted"/>
<sequence>MTKQLISLDIPDAFVIKQTSFTDQRGQFSRLFCQKTLAPILAHREVKQVNFSRTTIQGTVRGLHYQRSPEAEMKFIRCIQGSVWDVMVDLRPDSPTFLQWHAEELSQENNTMIVIPEGCAHGFQALAAESELIYFHTAFYAEMAEAGVHVQDPDLAIDWPLPVNNLSIRDAELPTVEKWLKDLSG</sequence>
<dbReference type="GO" id="GO:0008830">
    <property type="term" value="F:dTDP-4-dehydrorhamnose 3,5-epimerase activity"/>
    <property type="evidence" value="ECO:0007669"/>
    <property type="project" value="UniProtKB-EC"/>
</dbReference>
<dbReference type="Pfam" id="PF00908">
    <property type="entry name" value="dTDP_sugar_isom"/>
    <property type="match status" value="1"/>
</dbReference>
<evidence type="ECO:0000256" key="2">
    <source>
        <dbReference type="ARBA" id="ARBA00001997"/>
    </source>
</evidence>
<dbReference type="AlphaFoldDB" id="I1XLC3"/>
<dbReference type="RefSeq" id="WP_014707557.1">
    <property type="nucleotide sequence ID" value="NC_017857.3"/>
</dbReference>
<dbReference type="Proteomes" id="UP000009144">
    <property type="component" value="Chromosome"/>
</dbReference>
<evidence type="ECO:0000256" key="6">
    <source>
        <dbReference type="ARBA" id="ARBA00031424"/>
    </source>
</evidence>
<comment type="catalytic activity">
    <reaction evidence="1">
        <text>dTDP-4-dehydro-6-deoxy-alpha-D-glucose = dTDP-4-dehydro-beta-L-rhamnose</text>
        <dbReference type="Rhea" id="RHEA:16969"/>
        <dbReference type="ChEBI" id="CHEBI:57649"/>
        <dbReference type="ChEBI" id="CHEBI:62830"/>
        <dbReference type="EC" id="5.1.3.13"/>
    </reaction>
</comment>
<dbReference type="PANTHER" id="PTHR21047">
    <property type="entry name" value="DTDP-6-DEOXY-D-GLUCOSE-3,5 EPIMERASE"/>
    <property type="match status" value="1"/>
</dbReference>
<keyword evidence="8" id="KW-0413">Isomerase</keyword>
<keyword evidence="9" id="KW-1185">Reference proteome</keyword>
<reference evidence="8 9" key="1">
    <citation type="journal article" date="2012" name="J. Bacteriol.">
        <title>Complete genome sequences of Methylophaga sp. strain JAM1 and Methylophaga sp. strain JAM7.</title>
        <authorList>
            <person name="Villeneuve C."/>
            <person name="Martineau C."/>
            <person name="Mauffrey F."/>
            <person name="Villemur R."/>
        </authorList>
    </citation>
    <scope>NUCLEOTIDE SEQUENCE [LARGE SCALE GENOMIC DNA]</scope>
    <source>
        <strain evidence="8 9">JAM1</strain>
    </source>
</reference>
<reference evidence="8 9" key="2">
    <citation type="journal article" date="2013" name="Int. J. Syst. Evol. Microbiol.">
        <title>Methylophaga nitratireducenticrescens sp. nov. and Methylophaga frappieri sp. nov., isolated from the biofilm of the methanol-fed denitrification system treating the seawater at the Montreal Biodome.</title>
        <authorList>
            <person name="Villeneuve C."/>
            <person name="Martineau C."/>
            <person name="Mauffrey F."/>
            <person name="Villemur R."/>
        </authorList>
    </citation>
    <scope>NUCLEOTIDE SEQUENCE [LARGE SCALE GENOMIC DNA]</scope>
    <source>
        <strain evidence="8 9">JAM1</strain>
    </source>
</reference>
<evidence type="ECO:0000313" key="9">
    <source>
        <dbReference type="Proteomes" id="UP000009144"/>
    </source>
</evidence>